<evidence type="ECO:0000313" key="3">
    <source>
        <dbReference type="Proteomes" id="UP000018211"/>
    </source>
</evidence>
<feature type="signal peptide" evidence="1">
    <location>
        <begin position="1"/>
        <end position="17"/>
    </location>
</feature>
<dbReference type="EMBL" id="CAOF01000181">
    <property type="protein sequence ID" value="CCO49683.1"/>
    <property type="molecule type" value="Genomic_DNA"/>
</dbReference>
<dbReference type="RefSeq" id="WP_022597763.1">
    <property type="nucleotide sequence ID" value="NZ_LK391965.1"/>
</dbReference>
<evidence type="ECO:0008006" key="4">
    <source>
        <dbReference type="Google" id="ProtNLM"/>
    </source>
</evidence>
<dbReference type="AlphaFoldDB" id="A0AAV2VY86"/>
<evidence type="ECO:0000313" key="2">
    <source>
        <dbReference type="EMBL" id="CCO49683.1"/>
    </source>
</evidence>
<evidence type="ECO:0000256" key="1">
    <source>
        <dbReference type="SAM" id="SignalP"/>
    </source>
</evidence>
<protein>
    <recommendedName>
        <fullName evidence="4">Valyl-tRNA synthetase</fullName>
    </recommendedName>
</protein>
<sequence length="99" mass="11535">MKKSVLLLILLSSTSYASSWKKEITAYAFEGLSHICSQSRELNYNQRSEMRTIYINKKIERKREYPANKDYAYYASKQIWDFGEGDSPSYSECAAILKK</sequence>
<dbReference type="Proteomes" id="UP000018211">
    <property type="component" value="Unassembled WGS sequence"/>
</dbReference>
<accession>A0AAV2VY86</accession>
<keyword evidence="1" id="KW-0732">Signal</keyword>
<proteinExistence type="predicted"/>
<feature type="chain" id="PRO_5043495042" description="Valyl-tRNA synthetase" evidence="1">
    <location>
        <begin position="18"/>
        <end position="99"/>
    </location>
</feature>
<name>A0AAV2VY86_9VIBR</name>
<comment type="caution">
    <text evidence="2">The sequence shown here is derived from an EMBL/GenBank/DDBJ whole genome shotgun (WGS) entry which is preliminary data.</text>
</comment>
<organism evidence="2 3">
    <name type="scientific">Vibrio nigripulchritudo SOn1</name>
    <dbReference type="NCBI Taxonomy" id="1238450"/>
    <lineage>
        <taxon>Bacteria</taxon>
        <taxon>Pseudomonadati</taxon>
        <taxon>Pseudomonadota</taxon>
        <taxon>Gammaproteobacteria</taxon>
        <taxon>Vibrionales</taxon>
        <taxon>Vibrionaceae</taxon>
        <taxon>Vibrio</taxon>
    </lineage>
</organism>
<gene>
    <name evidence="2" type="ORF">VIBNISOn1_850021</name>
</gene>
<reference evidence="2 3" key="1">
    <citation type="journal article" date="2013" name="ISME J.">
        <title>Comparative genomics of pathogenic lineages of Vibrio nigripulchritudo identifies virulence-associated traits.</title>
        <authorList>
            <person name="Goudenege D."/>
            <person name="Labreuche Y."/>
            <person name="Krin E."/>
            <person name="Ansquer D."/>
            <person name="Mangenot S."/>
            <person name="Calteau A."/>
            <person name="Medigue C."/>
            <person name="Mazel D."/>
            <person name="Polz M.F."/>
            <person name="Le Roux F."/>
        </authorList>
    </citation>
    <scope>NUCLEOTIDE SEQUENCE [LARGE SCALE GENOMIC DNA]</scope>
    <source>
        <strain evidence="2 3">SOn1</strain>
    </source>
</reference>